<evidence type="ECO:0000313" key="7">
    <source>
        <dbReference type="EMBL" id="MFC4197091.1"/>
    </source>
</evidence>
<evidence type="ECO:0000259" key="6">
    <source>
        <dbReference type="Pfam" id="PF08281"/>
    </source>
</evidence>
<dbReference type="InterPro" id="IPR036388">
    <property type="entry name" value="WH-like_DNA-bd_sf"/>
</dbReference>
<evidence type="ECO:0000256" key="2">
    <source>
        <dbReference type="ARBA" id="ARBA00023015"/>
    </source>
</evidence>
<name>A0ABV8NL15_9SPHI</name>
<dbReference type="SUPFAM" id="SSF88659">
    <property type="entry name" value="Sigma3 and sigma4 domains of RNA polymerase sigma factors"/>
    <property type="match status" value="1"/>
</dbReference>
<dbReference type="CDD" id="cd06171">
    <property type="entry name" value="Sigma70_r4"/>
    <property type="match status" value="1"/>
</dbReference>
<dbReference type="PANTHER" id="PTHR43133:SF25">
    <property type="entry name" value="RNA POLYMERASE SIGMA FACTOR RFAY-RELATED"/>
    <property type="match status" value="1"/>
</dbReference>
<dbReference type="InterPro" id="IPR039425">
    <property type="entry name" value="RNA_pol_sigma-70-like"/>
</dbReference>
<dbReference type="Proteomes" id="UP001595792">
    <property type="component" value="Unassembled WGS sequence"/>
</dbReference>
<dbReference type="InterPro" id="IPR007627">
    <property type="entry name" value="RNA_pol_sigma70_r2"/>
</dbReference>
<accession>A0ABV8NL15</accession>
<dbReference type="RefSeq" id="WP_378960465.1">
    <property type="nucleotide sequence ID" value="NZ_JBHRXC010000016.1"/>
</dbReference>
<reference evidence="8" key="1">
    <citation type="journal article" date="2019" name="Int. J. Syst. Evol. Microbiol.">
        <title>The Global Catalogue of Microorganisms (GCM) 10K type strain sequencing project: providing services to taxonomists for standard genome sequencing and annotation.</title>
        <authorList>
            <consortium name="The Broad Institute Genomics Platform"/>
            <consortium name="The Broad Institute Genome Sequencing Center for Infectious Disease"/>
            <person name="Wu L."/>
            <person name="Ma J."/>
        </authorList>
    </citation>
    <scope>NUCLEOTIDE SEQUENCE [LARGE SCALE GENOMIC DNA]</scope>
    <source>
        <strain evidence="8">CCM 8689</strain>
    </source>
</reference>
<dbReference type="EMBL" id="JBHSBY010000101">
    <property type="protein sequence ID" value="MFC4197091.1"/>
    <property type="molecule type" value="Genomic_DNA"/>
</dbReference>
<dbReference type="InterPro" id="IPR013249">
    <property type="entry name" value="RNA_pol_sigma70_r4_t2"/>
</dbReference>
<evidence type="ECO:0000256" key="1">
    <source>
        <dbReference type="ARBA" id="ARBA00010641"/>
    </source>
</evidence>
<keyword evidence="2" id="KW-0805">Transcription regulation</keyword>
<keyword evidence="8" id="KW-1185">Reference proteome</keyword>
<dbReference type="Gene3D" id="1.10.1740.10">
    <property type="match status" value="1"/>
</dbReference>
<evidence type="ECO:0000256" key="4">
    <source>
        <dbReference type="ARBA" id="ARBA00023163"/>
    </source>
</evidence>
<dbReference type="NCBIfam" id="TIGR02937">
    <property type="entry name" value="sigma70-ECF"/>
    <property type="match status" value="1"/>
</dbReference>
<comment type="similarity">
    <text evidence="1">Belongs to the sigma-70 factor family. ECF subfamily.</text>
</comment>
<sequence>MKTKNETLGFMAKNYHDTLFEYALRLTKNLDDAHDLVQDTMVKATRFYNNFQEGTNLYGWLFIIMKNTFINSYRRRSMTRTLIVQTDDLNSSELRMGCSTNAATAKFISMDIHRAIGLLPQEYAQAFKRSFEGYKYSEIAIEFNIPVGTVKTRIYNARTLLKKHLSQYSR</sequence>
<dbReference type="InterPro" id="IPR013325">
    <property type="entry name" value="RNA_pol_sigma_r2"/>
</dbReference>
<feature type="domain" description="RNA polymerase sigma-70 region 2" evidence="5">
    <location>
        <begin position="13"/>
        <end position="77"/>
    </location>
</feature>
<evidence type="ECO:0000256" key="3">
    <source>
        <dbReference type="ARBA" id="ARBA00023082"/>
    </source>
</evidence>
<feature type="domain" description="RNA polymerase sigma factor 70 region 4 type 2" evidence="6">
    <location>
        <begin position="110"/>
        <end position="160"/>
    </location>
</feature>
<gene>
    <name evidence="7" type="ORF">ACFOUY_10305</name>
</gene>
<evidence type="ECO:0000313" key="8">
    <source>
        <dbReference type="Proteomes" id="UP001595792"/>
    </source>
</evidence>
<dbReference type="InterPro" id="IPR013324">
    <property type="entry name" value="RNA_pol_sigma_r3/r4-like"/>
</dbReference>
<dbReference type="SUPFAM" id="SSF88946">
    <property type="entry name" value="Sigma2 domain of RNA polymerase sigma factors"/>
    <property type="match status" value="1"/>
</dbReference>
<dbReference type="PANTHER" id="PTHR43133">
    <property type="entry name" value="RNA POLYMERASE ECF-TYPE SIGMA FACTO"/>
    <property type="match status" value="1"/>
</dbReference>
<proteinExistence type="inferred from homology"/>
<dbReference type="Gene3D" id="1.10.10.10">
    <property type="entry name" value="Winged helix-like DNA-binding domain superfamily/Winged helix DNA-binding domain"/>
    <property type="match status" value="1"/>
</dbReference>
<evidence type="ECO:0000259" key="5">
    <source>
        <dbReference type="Pfam" id="PF04542"/>
    </source>
</evidence>
<dbReference type="InterPro" id="IPR014284">
    <property type="entry name" value="RNA_pol_sigma-70_dom"/>
</dbReference>
<keyword evidence="3" id="KW-0731">Sigma factor</keyword>
<dbReference type="Pfam" id="PF08281">
    <property type="entry name" value="Sigma70_r4_2"/>
    <property type="match status" value="1"/>
</dbReference>
<comment type="caution">
    <text evidence="7">The sequence shown here is derived from an EMBL/GenBank/DDBJ whole genome shotgun (WGS) entry which is preliminary data.</text>
</comment>
<dbReference type="Pfam" id="PF04542">
    <property type="entry name" value="Sigma70_r2"/>
    <property type="match status" value="1"/>
</dbReference>
<keyword evidence="4" id="KW-0804">Transcription</keyword>
<protein>
    <submittedName>
        <fullName evidence="7">Sigma-70 family RNA polymerase sigma factor</fullName>
    </submittedName>
</protein>
<organism evidence="7 8">
    <name type="scientific">Pedobacter jamesrossensis</name>
    <dbReference type="NCBI Taxonomy" id="1908238"/>
    <lineage>
        <taxon>Bacteria</taxon>
        <taxon>Pseudomonadati</taxon>
        <taxon>Bacteroidota</taxon>
        <taxon>Sphingobacteriia</taxon>
        <taxon>Sphingobacteriales</taxon>
        <taxon>Sphingobacteriaceae</taxon>
        <taxon>Pedobacter</taxon>
    </lineage>
</organism>